<keyword evidence="2" id="KW-1185">Reference proteome</keyword>
<comment type="caution">
    <text evidence="1">The sequence shown here is derived from an EMBL/GenBank/DDBJ whole genome shotgun (WGS) entry which is preliminary data.</text>
</comment>
<dbReference type="InterPro" id="IPR005312">
    <property type="entry name" value="DUF1759"/>
</dbReference>
<proteinExistence type="predicted"/>
<sequence>MNAQELCQKRDLLDSQMSNTEKSLKETFKDDWNTLDSKIQAYNEYWEAYEDVHLQLNTTRKNSGKFLEDDFFQSESFNAFASAMHDLESSGSKDSSRKSSLADDKLPTFSGKLDDWQTFRDTYISKIHENTDLTVAQKLECLKSVVGNSHLYKATEEDYFNVWADFKTYYDNGEIDDTLSELS</sequence>
<protein>
    <submittedName>
        <fullName evidence="1">Uncharacterized protein</fullName>
    </submittedName>
</protein>
<accession>A0ABD2XRH9</accession>
<dbReference type="AlphaFoldDB" id="A0ABD2XRH9"/>
<evidence type="ECO:0000313" key="2">
    <source>
        <dbReference type="Proteomes" id="UP001627154"/>
    </source>
</evidence>
<gene>
    <name evidence="1" type="ORF">TKK_000111</name>
</gene>
<dbReference type="Proteomes" id="UP001627154">
    <property type="component" value="Unassembled WGS sequence"/>
</dbReference>
<organism evidence="1 2">
    <name type="scientific">Trichogramma kaykai</name>
    <dbReference type="NCBI Taxonomy" id="54128"/>
    <lineage>
        <taxon>Eukaryota</taxon>
        <taxon>Metazoa</taxon>
        <taxon>Ecdysozoa</taxon>
        <taxon>Arthropoda</taxon>
        <taxon>Hexapoda</taxon>
        <taxon>Insecta</taxon>
        <taxon>Pterygota</taxon>
        <taxon>Neoptera</taxon>
        <taxon>Endopterygota</taxon>
        <taxon>Hymenoptera</taxon>
        <taxon>Apocrita</taxon>
        <taxon>Proctotrupomorpha</taxon>
        <taxon>Chalcidoidea</taxon>
        <taxon>Trichogrammatidae</taxon>
        <taxon>Trichogramma</taxon>
    </lineage>
</organism>
<name>A0ABD2XRH9_9HYME</name>
<dbReference type="EMBL" id="JBJJXI010000002">
    <property type="protein sequence ID" value="KAL3407867.1"/>
    <property type="molecule type" value="Genomic_DNA"/>
</dbReference>
<reference evidence="1 2" key="1">
    <citation type="journal article" date="2024" name="bioRxiv">
        <title>A reference genome for Trichogramma kaykai: A tiny desert-dwelling parasitoid wasp with competing sex-ratio distorters.</title>
        <authorList>
            <person name="Culotta J."/>
            <person name="Lindsey A.R."/>
        </authorList>
    </citation>
    <scope>NUCLEOTIDE SEQUENCE [LARGE SCALE GENOMIC DNA]</scope>
    <source>
        <strain evidence="1 2">KSX58</strain>
    </source>
</reference>
<dbReference type="Pfam" id="PF03564">
    <property type="entry name" value="DUF1759"/>
    <property type="match status" value="1"/>
</dbReference>
<evidence type="ECO:0000313" key="1">
    <source>
        <dbReference type="EMBL" id="KAL3407867.1"/>
    </source>
</evidence>